<name>A0A5C8EDY0_9SPIR</name>
<reference evidence="1 2" key="1">
    <citation type="journal article" date="1992" name="Lakartidningen">
        <title>[Penicillin V and not amoxicillin is the first choice preparation in acute otitis].</title>
        <authorList>
            <person name="Kamme C."/>
            <person name="Lundgren K."/>
            <person name="Prellner K."/>
        </authorList>
    </citation>
    <scope>NUCLEOTIDE SEQUENCE [LARGE SCALE GENOMIC DNA]</scope>
    <source>
        <strain evidence="1 2">PC4580III</strain>
    </source>
</reference>
<protein>
    <submittedName>
        <fullName evidence="1">Uncharacterized protein</fullName>
    </submittedName>
</protein>
<evidence type="ECO:0000313" key="1">
    <source>
        <dbReference type="EMBL" id="TXJ36219.1"/>
    </source>
</evidence>
<proteinExistence type="predicted"/>
<dbReference type="RefSeq" id="WP_147771346.1">
    <property type="nucleotide sequence ID" value="NZ_SAYB01000006.1"/>
</dbReference>
<dbReference type="EMBL" id="SAYB01000006">
    <property type="protein sequence ID" value="TXJ36219.1"/>
    <property type="molecule type" value="Genomic_DNA"/>
</dbReference>
<dbReference type="Proteomes" id="UP000322814">
    <property type="component" value="Unassembled WGS sequence"/>
</dbReference>
<dbReference type="AlphaFoldDB" id="A0A5C8EDY0"/>
<organism evidence="1 2">
    <name type="scientific">Brachyspira aalborgi</name>
    <dbReference type="NCBI Taxonomy" id="29522"/>
    <lineage>
        <taxon>Bacteria</taxon>
        <taxon>Pseudomonadati</taxon>
        <taxon>Spirochaetota</taxon>
        <taxon>Spirochaetia</taxon>
        <taxon>Brachyspirales</taxon>
        <taxon>Brachyspiraceae</taxon>
        <taxon>Brachyspira</taxon>
    </lineage>
</organism>
<accession>A0A5C8EDY0</accession>
<gene>
    <name evidence="1" type="ORF">EPJ78_09555</name>
</gene>
<sequence length="137" mass="16010">MDNNKDNKNEYIDIIEAIKKKYDVSDKKEVYIFHKLNKENAKYHIFKGYIIPTKTHIENSYSAILYENSMCNTTGDKSDFDSLEIINYLSKNTINIDGQDIIVYHSIYNYNTLCVSGIEEARIIYNNMENICPNCNI</sequence>
<comment type="caution">
    <text evidence="1">The sequence shown here is derived from an EMBL/GenBank/DDBJ whole genome shotgun (WGS) entry which is preliminary data.</text>
</comment>
<evidence type="ECO:0000313" key="2">
    <source>
        <dbReference type="Proteomes" id="UP000322814"/>
    </source>
</evidence>